<reference evidence="1 2" key="1">
    <citation type="submission" date="2020-04" db="EMBL/GenBank/DDBJ databases">
        <title>Advantages and limits of metagenomic assembly and binning of a giant virus.</title>
        <authorList>
            <person name="Schulz F."/>
            <person name="Andreani J."/>
            <person name="Francis R."/>
            <person name="Boudjemaa H."/>
            <person name="Bou Khalil J.Y."/>
            <person name="Lee J."/>
            <person name="La Scola B."/>
            <person name="Woyke T."/>
        </authorList>
    </citation>
    <scope>NUCLEOTIDE SEQUENCE [LARGE SCALE GENOMIC DNA]</scope>
    <source>
        <strain evidence="1 2">FV1/VV64</strain>
    </source>
</reference>
<dbReference type="Proteomes" id="UP001162001">
    <property type="component" value="Segment"/>
</dbReference>
<sequence length="168" mass="19772">MDTEEYNSTVEEIKAIENTILKKGKHHWYDLTGKLIVNGNKPNDTKGKLMEIIKNNKSKYINKKVCHVSVVFYYDQDLFLDKTMGPFEIQAVVYDVKEIRGKLLLHLSDEKGSLIRMFYTLADMKNYNILHMKKFAKLALDEELETTLLKYYHYKDLKKQLTVKSNKN</sequence>
<gene>
    <name evidence="1" type="ORF">Fadolivirus_1_200</name>
</gene>
<evidence type="ECO:0000313" key="1">
    <source>
        <dbReference type="EMBL" id="QKF93658.1"/>
    </source>
</evidence>
<proteinExistence type="predicted"/>
<organism evidence="1 2">
    <name type="scientific">Fadolivirus FV1/VV64</name>
    <dbReference type="NCBI Taxonomy" id="3070911"/>
    <lineage>
        <taxon>Viruses</taxon>
        <taxon>Varidnaviria</taxon>
        <taxon>Bamfordvirae</taxon>
        <taxon>Nucleocytoviricota</taxon>
        <taxon>Megaviricetes</taxon>
        <taxon>Imitervirales</taxon>
        <taxon>Mimiviridae</taxon>
        <taxon>Klosneuvirinae</taxon>
        <taxon>Fadolivirus</taxon>
        <taxon>Fadolivirus algeromassiliense</taxon>
    </lineage>
</organism>
<keyword evidence="2" id="KW-1185">Reference proteome</keyword>
<evidence type="ECO:0000313" key="2">
    <source>
        <dbReference type="Proteomes" id="UP001162001"/>
    </source>
</evidence>
<accession>A0A7D3R1A7</accession>
<dbReference type="EMBL" id="MT418680">
    <property type="protein sequence ID" value="QKF93658.1"/>
    <property type="molecule type" value="Genomic_DNA"/>
</dbReference>
<name>A0A7D3R1A7_9VIRU</name>
<protein>
    <submittedName>
        <fullName evidence="1">Uncharacterized protein</fullName>
    </submittedName>
</protein>